<feature type="chain" id="PRO_5006515695" description="Peptidyl-prolyl cis-trans isomerase" evidence="3">
    <location>
        <begin position="20"/>
        <end position="247"/>
    </location>
</feature>
<dbReference type="PATRIC" id="fig|345309.4.peg.2322"/>
<dbReference type="GO" id="GO:0003755">
    <property type="term" value="F:peptidyl-prolyl cis-trans isomerase activity"/>
    <property type="evidence" value="ECO:0007669"/>
    <property type="project" value="UniProtKB-UniRule"/>
</dbReference>
<comment type="caution">
    <text evidence="6">The sequence shown here is derived from an EMBL/GenBank/DDBJ whole genome shotgun (WGS) entry which is preliminary data.</text>
</comment>
<protein>
    <recommendedName>
        <fullName evidence="3">Peptidyl-prolyl cis-trans isomerase</fullName>
        <shortName evidence="3">PPIase</shortName>
        <ecNumber evidence="3">5.2.1.8</ecNumber>
    </recommendedName>
</protein>
<accession>A0A0F3L0M6</accession>
<evidence type="ECO:0000256" key="2">
    <source>
        <dbReference type="ARBA" id="ARBA00023235"/>
    </source>
</evidence>
<keyword evidence="3" id="KW-0732">Signal</keyword>
<evidence type="ECO:0000256" key="1">
    <source>
        <dbReference type="ARBA" id="ARBA00023110"/>
    </source>
</evidence>
<proteinExistence type="inferred from homology"/>
<evidence type="ECO:0000256" key="4">
    <source>
        <dbReference type="SAM" id="MobiDB-lite"/>
    </source>
</evidence>
<feature type="region of interest" description="Disordered" evidence="4">
    <location>
        <begin position="204"/>
        <end position="247"/>
    </location>
</feature>
<evidence type="ECO:0000313" key="6">
    <source>
        <dbReference type="EMBL" id="KJV37033.1"/>
    </source>
</evidence>
<keyword evidence="2 3" id="KW-0413">Isomerase</keyword>
<reference evidence="6 7" key="1">
    <citation type="submission" date="2015-03" db="EMBL/GenBank/DDBJ databases">
        <title>Draft genome sequence of Luteibacter yeojuensis strain SU11.</title>
        <authorList>
            <person name="Sulaiman J."/>
            <person name="Priya K."/>
            <person name="Chan K.-G."/>
        </authorList>
    </citation>
    <scope>NUCLEOTIDE SEQUENCE [LARGE SCALE GENOMIC DNA]</scope>
    <source>
        <strain evidence="6 7">SU11</strain>
    </source>
</reference>
<dbReference type="Gene3D" id="2.40.100.10">
    <property type="entry name" value="Cyclophilin-like"/>
    <property type="match status" value="1"/>
</dbReference>
<keyword evidence="1 3" id="KW-0697">Rotamase</keyword>
<evidence type="ECO:0000313" key="7">
    <source>
        <dbReference type="Proteomes" id="UP000033651"/>
    </source>
</evidence>
<dbReference type="InterPro" id="IPR029000">
    <property type="entry name" value="Cyclophilin-like_dom_sf"/>
</dbReference>
<feature type="compositionally biased region" description="Low complexity" evidence="4">
    <location>
        <begin position="206"/>
        <end position="219"/>
    </location>
</feature>
<gene>
    <name evidence="6" type="ORF">VI08_02310</name>
</gene>
<name>A0A0F3L0M6_9GAMM</name>
<dbReference type="OrthoDB" id="9807797at2"/>
<dbReference type="EC" id="5.2.1.8" evidence="3"/>
<dbReference type="RefSeq" id="WP_045827906.1">
    <property type="nucleotide sequence ID" value="NZ_JZRB01000003.1"/>
</dbReference>
<keyword evidence="7" id="KW-1185">Reference proteome</keyword>
<dbReference type="Pfam" id="PF00160">
    <property type="entry name" value="Pro_isomerase"/>
    <property type="match status" value="1"/>
</dbReference>
<dbReference type="InterPro" id="IPR002130">
    <property type="entry name" value="Cyclophilin-type_PPIase_dom"/>
</dbReference>
<dbReference type="PROSITE" id="PS50072">
    <property type="entry name" value="CSA_PPIASE_2"/>
    <property type="match status" value="1"/>
</dbReference>
<organism evidence="6 7">
    <name type="scientific">Luteibacter yeojuensis</name>
    <dbReference type="NCBI Taxonomy" id="345309"/>
    <lineage>
        <taxon>Bacteria</taxon>
        <taxon>Pseudomonadati</taxon>
        <taxon>Pseudomonadota</taxon>
        <taxon>Gammaproteobacteria</taxon>
        <taxon>Lysobacterales</taxon>
        <taxon>Rhodanobacteraceae</taxon>
        <taxon>Luteibacter</taxon>
    </lineage>
</organism>
<dbReference type="AlphaFoldDB" id="A0A0F3L0M6"/>
<comment type="function">
    <text evidence="3">PPIases accelerate the folding of proteins. It catalyzes the cis-trans isomerization of proline imidic peptide bonds in oligopeptides.</text>
</comment>
<evidence type="ECO:0000259" key="5">
    <source>
        <dbReference type="PROSITE" id="PS50072"/>
    </source>
</evidence>
<dbReference type="PANTHER" id="PTHR43246">
    <property type="entry name" value="PEPTIDYL-PROLYL CIS-TRANS ISOMERASE CYP38, CHLOROPLASTIC"/>
    <property type="match status" value="1"/>
</dbReference>
<dbReference type="EMBL" id="JZRB01000003">
    <property type="protein sequence ID" value="KJV37033.1"/>
    <property type="molecule type" value="Genomic_DNA"/>
</dbReference>
<dbReference type="SUPFAM" id="SSF50891">
    <property type="entry name" value="Cyclophilin-like"/>
    <property type="match status" value="1"/>
</dbReference>
<dbReference type="PRINTS" id="PR00153">
    <property type="entry name" value="CSAPPISMRASE"/>
</dbReference>
<dbReference type="InterPro" id="IPR044665">
    <property type="entry name" value="E_coli_cyclophilin_A-like"/>
</dbReference>
<sequence>MLKAVLASLLLALPAATLAQQAKPAAPAPGPVDHPRVVVHTSQGDFTLELFPEKAPKSVANFLQYVRDDFYDGTVFHRVVDGYMVQGGLYSRDLTQRRTRAPIPSEADNGLSNLRGTVAVARGADANSGTSQFFVNLVDNRRLDYVSNQSGLTWGFAVFGKVVQGMETIDKIAKLPTRAQGPFVGDVPNPLVVINSAQVVGEEKAAPAASSSAGSVKPAPAAPAPAVPAAAPAKKATEKKPAAKTTP</sequence>
<evidence type="ECO:0000256" key="3">
    <source>
        <dbReference type="RuleBase" id="RU363019"/>
    </source>
</evidence>
<dbReference type="Proteomes" id="UP000033651">
    <property type="component" value="Unassembled WGS sequence"/>
</dbReference>
<feature type="domain" description="PPIase cyclophilin-type" evidence="5">
    <location>
        <begin position="40"/>
        <end position="199"/>
    </location>
</feature>
<comment type="similarity">
    <text evidence="3">Belongs to the cyclophilin-type PPIase family.</text>
</comment>
<feature type="signal peptide" evidence="3">
    <location>
        <begin position="1"/>
        <end position="19"/>
    </location>
</feature>
<comment type="catalytic activity">
    <reaction evidence="3">
        <text>[protein]-peptidylproline (omega=180) = [protein]-peptidylproline (omega=0)</text>
        <dbReference type="Rhea" id="RHEA:16237"/>
        <dbReference type="Rhea" id="RHEA-COMP:10747"/>
        <dbReference type="Rhea" id="RHEA-COMP:10748"/>
        <dbReference type="ChEBI" id="CHEBI:83833"/>
        <dbReference type="ChEBI" id="CHEBI:83834"/>
        <dbReference type="EC" id="5.2.1.8"/>
    </reaction>
</comment>